<gene>
    <name evidence="1" type="ORF">VSS37_00560</name>
</gene>
<dbReference type="RefSeq" id="WP_324692653.1">
    <property type="nucleotide sequence ID" value="NZ_JAYMYJ010000005.1"/>
</dbReference>
<reference evidence="2" key="1">
    <citation type="submission" date="2023-07" db="EMBL/GenBank/DDBJ databases">
        <title>The carbon used by Thiothrix.</title>
        <authorList>
            <person name="Chen L."/>
        </authorList>
    </citation>
    <scope>NUCLEOTIDE SEQUENCE [LARGE SCALE GENOMIC DNA]</scope>
</reference>
<evidence type="ECO:0000313" key="2">
    <source>
        <dbReference type="Proteomes" id="UP001308005"/>
    </source>
</evidence>
<dbReference type="GO" id="GO:0016746">
    <property type="term" value="F:acyltransferase activity"/>
    <property type="evidence" value="ECO:0007669"/>
    <property type="project" value="UniProtKB-KW"/>
</dbReference>
<proteinExistence type="predicted"/>
<sequence>MQLIEPGQIPADDDSLAAKFVLHAADKINNVVTRMALLDIGAHHFPVSINDGGERPDNSYVVSPLTAYTGYADYELAHLNRPWLAWPLQKLAAGVGRHLQGQHIDRIVQVNNWLLSTNLYPPEWQGAELEAITRLLRERFPDHAFGFRSLNRFSNPLLLEKLAALGYVSVPSRQVYLFDGRAGRQAPFLQRHNTRIDATLLRRTDYALVPGCELADSDYLRLEHLYNLLYLEKYCPLNPQFSADWLRLGQRDGWLELLALRTPQGRIDGVLGWFGNGSILTAPVVGYDTALPQKTGLYRLITRLCLQAAVGRKCLLNFSSGAAHFKRLRGGQPEIEYSMVYVAHLPPARQRVWRMLGGLLHGIGVPLMQRLKL</sequence>
<organism evidence="1 2">
    <name type="scientific">Candidatus Thiothrix phosphatis</name>
    <dbReference type="NCBI Taxonomy" id="3112415"/>
    <lineage>
        <taxon>Bacteria</taxon>
        <taxon>Pseudomonadati</taxon>
        <taxon>Pseudomonadota</taxon>
        <taxon>Gammaproteobacteria</taxon>
        <taxon>Thiotrichales</taxon>
        <taxon>Thiotrichaceae</taxon>
        <taxon>Thiothrix</taxon>
    </lineage>
</organism>
<dbReference type="EC" id="2.3.1.-" evidence="1"/>
<keyword evidence="2" id="KW-1185">Reference proteome</keyword>
<protein>
    <submittedName>
        <fullName evidence="1">GNAT family N-acetyltransferase</fullName>
        <ecNumber evidence="1">2.3.1.-</ecNumber>
    </submittedName>
</protein>
<reference evidence="1 2" key="2">
    <citation type="submission" date="2024-01" db="EMBL/GenBank/DDBJ databases">
        <authorList>
            <person name="Xie X."/>
        </authorList>
    </citation>
    <scope>NUCLEOTIDE SEQUENCE [LARGE SCALE GENOMIC DNA]</scope>
    <source>
        <strain evidence="1">SCUT-1</strain>
    </source>
</reference>
<comment type="caution">
    <text evidence="1">The sequence shown here is derived from an EMBL/GenBank/DDBJ whole genome shotgun (WGS) entry which is preliminary data.</text>
</comment>
<keyword evidence="1" id="KW-0012">Acyltransferase</keyword>
<dbReference type="EMBL" id="JAYMYJ010000005">
    <property type="protein sequence ID" value="MEB4589458.1"/>
    <property type="molecule type" value="Genomic_DNA"/>
</dbReference>
<dbReference type="Proteomes" id="UP001308005">
    <property type="component" value="Unassembled WGS sequence"/>
</dbReference>
<evidence type="ECO:0000313" key="1">
    <source>
        <dbReference type="EMBL" id="MEB4589458.1"/>
    </source>
</evidence>
<accession>A0ABU6CTN3</accession>
<keyword evidence="1" id="KW-0808">Transferase</keyword>
<name>A0ABU6CTN3_9GAMM</name>